<dbReference type="PRINTS" id="PR00032">
    <property type="entry name" value="HTHARAC"/>
</dbReference>
<dbReference type="SUPFAM" id="SSF52317">
    <property type="entry name" value="Class I glutamine amidotransferase-like"/>
    <property type="match status" value="1"/>
</dbReference>
<evidence type="ECO:0000259" key="4">
    <source>
        <dbReference type="PROSITE" id="PS01124"/>
    </source>
</evidence>
<dbReference type="InterPro" id="IPR009057">
    <property type="entry name" value="Homeodomain-like_sf"/>
</dbReference>
<dbReference type="InterPro" id="IPR018060">
    <property type="entry name" value="HTH_AraC"/>
</dbReference>
<protein>
    <submittedName>
        <fullName evidence="5">AraC family transcriptional regulator</fullName>
    </submittedName>
</protein>
<dbReference type="PANTHER" id="PTHR43130:SF3">
    <property type="entry name" value="HTH-TYPE TRANSCRIPTIONAL REGULATOR RV1931C"/>
    <property type="match status" value="1"/>
</dbReference>
<dbReference type="SMART" id="SM00342">
    <property type="entry name" value="HTH_ARAC"/>
    <property type="match status" value="1"/>
</dbReference>
<dbReference type="PROSITE" id="PS00041">
    <property type="entry name" value="HTH_ARAC_FAMILY_1"/>
    <property type="match status" value="1"/>
</dbReference>
<evidence type="ECO:0000313" key="5">
    <source>
        <dbReference type="EMBL" id="EJO87863.1"/>
    </source>
</evidence>
<feature type="domain" description="HTH araC/xylS-type" evidence="4">
    <location>
        <begin position="237"/>
        <end position="335"/>
    </location>
</feature>
<keyword evidence="1" id="KW-0805">Transcription regulation</keyword>
<dbReference type="eggNOG" id="COG4977">
    <property type="taxonomic scope" value="Bacteria"/>
</dbReference>
<gene>
    <name evidence="5" type="ORF">MCOL_V217883</name>
</gene>
<keyword evidence="3" id="KW-0804">Transcription</keyword>
<dbReference type="PROSITE" id="PS01124">
    <property type="entry name" value="HTH_ARAC_FAMILY_2"/>
    <property type="match status" value="1"/>
</dbReference>
<name>J4TFL5_9MYCO</name>
<dbReference type="Gene3D" id="1.10.10.60">
    <property type="entry name" value="Homeodomain-like"/>
    <property type="match status" value="1"/>
</dbReference>
<dbReference type="Gene3D" id="3.40.50.880">
    <property type="match status" value="1"/>
</dbReference>
<dbReference type="SUPFAM" id="SSF46689">
    <property type="entry name" value="Homeodomain-like"/>
    <property type="match status" value="2"/>
</dbReference>
<evidence type="ECO:0000256" key="2">
    <source>
        <dbReference type="ARBA" id="ARBA00023125"/>
    </source>
</evidence>
<comment type="caution">
    <text evidence="5">The sequence shown here is derived from an EMBL/GenBank/DDBJ whole genome shotgun (WGS) entry which is preliminary data.</text>
</comment>
<dbReference type="Pfam" id="PF12833">
    <property type="entry name" value="HTH_18"/>
    <property type="match status" value="1"/>
</dbReference>
<evidence type="ECO:0000256" key="3">
    <source>
        <dbReference type="ARBA" id="ARBA00023163"/>
    </source>
</evidence>
<dbReference type="InterPro" id="IPR018062">
    <property type="entry name" value="HTH_AraC-typ_CS"/>
</dbReference>
<dbReference type="GO" id="GO:0043565">
    <property type="term" value="F:sequence-specific DNA binding"/>
    <property type="evidence" value="ECO:0007669"/>
    <property type="project" value="InterPro"/>
</dbReference>
<keyword evidence="2" id="KW-0238">DNA-binding</keyword>
<dbReference type="CDD" id="cd03137">
    <property type="entry name" value="GATase1_AraC_1"/>
    <property type="match status" value="1"/>
</dbReference>
<dbReference type="InterPro" id="IPR052158">
    <property type="entry name" value="INH-QAR"/>
</dbReference>
<proteinExistence type="predicted"/>
<accession>J4TFL5</accession>
<sequence>MHSAMVTGRRASHQWLDCHLPPVYCQAMHAVAILAEPDVIAFDLAMAIEVFGRVRLADGRPGYRVRVCGCEPLVAAGPIGIATDHGLDELAAAHTIVVPGRNDVAAPVHDDVIAALKSAYRNGIRIASICSGAFTVAAAGILDGKRATTHWVAAELFAARYPTVRLDADALYVDEGHVLTSAGASAGLDLCLHMVARDYGSAAAADAARLAVTPLHRSGGQAQFIIRNRRMSNTELDDVLVWIENNAHLPLTLRDIARQASSSERTINRRFKNETGHTPMQWVNNVRIRHAQQLLESTADSIETIARKTGFASSANFREQFRRLAGVSPQTYRHTFRDQGTRGRD</sequence>
<dbReference type="EMBL" id="AFVW02000005">
    <property type="protein sequence ID" value="EJO87863.1"/>
    <property type="molecule type" value="Genomic_DNA"/>
</dbReference>
<evidence type="ECO:0000256" key="1">
    <source>
        <dbReference type="ARBA" id="ARBA00023015"/>
    </source>
</evidence>
<dbReference type="AlphaFoldDB" id="J4TFL5"/>
<dbReference type="InterPro" id="IPR002818">
    <property type="entry name" value="DJ-1/PfpI"/>
</dbReference>
<dbReference type="STRING" id="1041522.GCA_002105755_02437"/>
<dbReference type="GO" id="GO:0003700">
    <property type="term" value="F:DNA-binding transcription factor activity"/>
    <property type="evidence" value="ECO:0007669"/>
    <property type="project" value="InterPro"/>
</dbReference>
<dbReference type="InterPro" id="IPR020449">
    <property type="entry name" value="Tscrpt_reg_AraC-type_HTH"/>
</dbReference>
<reference evidence="5 6" key="1">
    <citation type="journal article" date="2011" name="J. Bacteriol.">
        <title>Genome sequence of the Mycobacterium colombiense type strain, CECT 3035.</title>
        <authorList>
            <person name="Gonzalez-Perez M."/>
            <person name="Murcia M.I."/>
            <person name="Landsman D."/>
            <person name="Jordan I.K."/>
            <person name="Marino-Ramirez L."/>
        </authorList>
    </citation>
    <scope>NUCLEOTIDE SEQUENCE [LARGE SCALE GENOMIC DNA]</scope>
    <source>
        <strain evidence="5 6">CECT 3035</strain>
    </source>
</reference>
<dbReference type="Pfam" id="PF01965">
    <property type="entry name" value="DJ-1_PfpI"/>
    <property type="match status" value="1"/>
</dbReference>
<dbReference type="InterPro" id="IPR029062">
    <property type="entry name" value="Class_I_gatase-like"/>
</dbReference>
<evidence type="ECO:0000313" key="6">
    <source>
        <dbReference type="Proteomes" id="UP000006455"/>
    </source>
</evidence>
<organism evidence="5 6">
    <name type="scientific">Mycobacterium colombiense CECT 3035</name>
    <dbReference type="NCBI Taxonomy" id="1041522"/>
    <lineage>
        <taxon>Bacteria</taxon>
        <taxon>Bacillati</taxon>
        <taxon>Actinomycetota</taxon>
        <taxon>Actinomycetes</taxon>
        <taxon>Mycobacteriales</taxon>
        <taxon>Mycobacteriaceae</taxon>
        <taxon>Mycobacterium</taxon>
        <taxon>Mycobacterium avium complex (MAC)</taxon>
    </lineage>
</organism>
<dbReference type="Proteomes" id="UP000006455">
    <property type="component" value="Unassembled WGS sequence"/>
</dbReference>
<dbReference type="PANTHER" id="PTHR43130">
    <property type="entry name" value="ARAC-FAMILY TRANSCRIPTIONAL REGULATOR"/>
    <property type="match status" value="1"/>
</dbReference>